<dbReference type="PANTHER" id="PTHR22780">
    <property type="entry name" value="ADAPTIN, ALPHA/GAMMA/EPSILON"/>
    <property type="match status" value="1"/>
</dbReference>
<evidence type="ECO:0000256" key="5">
    <source>
        <dbReference type="ARBA" id="ARBA00023136"/>
    </source>
</evidence>
<keyword evidence="3" id="KW-0813">Transport</keyword>
<organism evidence="7 8">
    <name type="scientific">Saguinus oedipus</name>
    <name type="common">Cotton-top tamarin</name>
    <name type="synonym">Oedipomidas oedipus</name>
    <dbReference type="NCBI Taxonomy" id="9490"/>
    <lineage>
        <taxon>Eukaryota</taxon>
        <taxon>Metazoa</taxon>
        <taxon>Chordata</taxon>
        <taxon>Craniata</taxon>
        <taxon>Vertebrata</taxon>
        <taxon>Euteleostomi</taxon>
        <taxon>Mammalia</taxon>
        <taxon>Eutheria</taxon>
        <taxon>Euarchontoglires</taxon>
        <taxon>Primates</taxon>
        <taxon>Haplorrhini</taxon>
        <taxon>Platyrrhini</taxon>
        <taxon>Cebidae</taxon>
        <taxon>Callitrichinae</taxon>
        <taxon>Saguinus</taxon>
    </lineage>
</organism>
<dbReference type="InterPro" id="IPR011989">
    <property type="entry name" value="ARM-like"/>
</dbReference>
<accession>A0ABQ9V2J4</accession>
<reference evidence="7 8" key="1">
    <citation type="submission" date="2023-05" db="EMBL/GenBank/DDBJ databases">
        <title>B98-5 Cell Line De Novo Hybrid Assembly: An Optical Mapping Approach.</title>
        <authorList>
            <person name="Kananen K."/>
            <person name="Auerbach J.A."/>
            <person name="Kautto E."/>
            <person name="Blachly J.S."/>
        </authorList>
    </citation>
    <scope>NUCLEOTIDE SEQUENCE [LARGE SCALE GENOMIC DNA]</scope>
    <source>
        <strain evidence="7">B95-8</strain>
        <tissue evidence="7">Cell line</tissue>
    </source>
</reference>
<evidence type="ECO:0000256" key="1">
    <source>
        <dbReference type="ARBA" id="ARBA00004308"/>
    </source>
</evidence>
<comment type="caution">
    <text evidence="7">The sequence shown here is derived from an EMBL/GenBank/DDBJ whole genome shotgun (WGS) entry which is preliminary data.</text>
</comment>
<protein>
    <submittedName>
        <fullName evidence="7">AP-2 complex subunit alpha-2</fullName>
    </submittedName>
</protein>
<sequence length="233" mass="25296">MTSSLLCSPCPSLLIQFNLLSSKFHLCSVPTCALILFIYNKIMNLFPEVKPTMQDVLHSHSQLQNADVELQEHAMEYLRLSTMASTDILGGEMPPFSEWESSILAKPKKKLPNIVTDLESTKRERNVDVNGGPESAPASTSAVVGPSSAMHPDLSGPLSQDLERAGHLPVREQYELRTQALTVALDTHDGLSQKPLSLLGEASPPDQCLESSSAPIFSVVTCFIGLATPLLQD</sequence>
<evidence type="ECO:0000256" key="2">
    <source>
        <dbReference type="ARBA" id="ARBA00006613"/>
    </source>
</evidence>
<gene>
    <name evidence="7" type="primary">AP2A2_2</name>
    <name evidence="7" type="ORF">P7K49_017442</name>
</gene>
<comment type="subcellular location">
    <subcellularLocation>
        <location evidence="1">Endomembrane system</location>
    </subcellularLocation>
</comment>
<evidence type="ECO:0000256" key="6">
    <source>
        <dbReference type="SAM" id="MobiDB-lite"/>
    </source>
</evidence>
<dbReference type="Proteomes" id="UP001266305">
    <property type="component" value="Unassembled WGS sequence"/>
</dbReference>
<dbReference type="InterPro" id="IPR050840">
    <property type="entry name" value="Adaptor_Complx_Large_Subunit"/>
</dbReference>
<comment type="similarity">
    <text evidence="2">Belongs to the adaptor complexes large subunit family.</text>
</comment>
<dbReference type="EMBL" id="JASSZA010000008">
    <property type="protein sequence ID" value="KAK2103586.1"/>
    <property type="molecule type" value="Genomic_DNA"/>
</dbReference>
<evidence type="ECO:0000256" key="3">
    <source>
        <dbReference type="ARBA" id="ARBA00022448"/>
    </source>
</evidence>
<dbReference type="Gene3D" id="1.25.10.10">
    <property type="entry name" value="Leucine-rich Repeat Variant"/>
    <property type="match status" value="1"/>
</dbReference>
<name>A0ABQ9V2J4_SAGOE</name>
<keyword evidence="5" id="KW-0472">Membrane</keyword>
<feature type="region of interest" description="Disordered" evidence="6">
    <location>
        <begin position="120"/>
        <end position="159"/>
    </location>
</feature>
<evidence type="ECO:0000256" key="4">
    <source>
        <dbReference type="ARBA" id="ARBA00022927"/>
    </source>
</evidence>
<keyword evidence="8" id="KW-1185">Reference proteome</keyword>
<keyword evidence="4" id="KW-0653">Protein transport</keyword>
<evidence type="ECO:0000313" key="7">
    <source>
        <dbReference type="EMBL" id="KAK2103586.1"/>
    </source>
</evidence>
<evidence type="ECO:0000313" key="8">
    <source>
        <dbReference type="Proteomes" id="UP001266305"/>
    </source>
</evidence>
<proteinExistence type="inferred from homology"/>